<evidence type="ECO:0000256" key="1">
    <source>
        <dbReference type="SAM" id="Phobius"/>
    </source>
</evidence>
<evidence type="ECO:0000313" key="3">
    <source>
        <dbReference type="Proteomes" id="UP001500582"/>
    </source>
</evidence>
<name>A0ABP8GVN7_9SPHI</name>
<dbReference type="Proteomes" id="UP001500582">
    <property type="component" value="Unassembled WGS sequence"/>
</dbReference>
<dbReference type="RefSeq" id="WP_345212498.1">
    <property type="nucleotide sequence ID" value="NZ_BAABFT010000010.1"/>
</dbReference>
<reference evidence="3" key="1">
    <citation type="journal article" date="2019" name="Int. J. Syst. Evol. Microbiol.">
        <title>The Global Catalogue of Microorganisms (GCM) 10K type strain sequencing project: providing services to taxonomists for standard genome sequencing and annotation.</title>
        <authorList>
            <consortium name="The Broad Institute Genomics Platform"/>
            <consortium name="The Broad Institute Genome Sequencing Center for Infectious Disease"/>
            <person name="Wu L."/>
            <person name="Ma J."/>
        </authorList>
    </citation>
    <scope>NUCLEOTIDE SEQUENCE [LARGE SCALE GENOMIC DNA]</scope>
    <source>
        <strain evidence="3">JCM 17705</strain>
    </source>
</reference>
<feature type="transmembrane region" description="Helical" evidence="1">
    <location>
        <begin position="122"/>
        <end position="144"/>
    </location>
</feature>
<evidence type="ECO:0000313" key="2">
    <source>
        <dbReference type="EMBL" id="GAA4330418.1"/>
    </source>
</evidence>
<proteinExistence type="predicted"/>
<organism evidence="2 3">
    <name type="scientific">Mucilaginibacter gynuensis</name>
    <dbReference type="NCBI Taxonomy" id="1302236"/>
    <lineage>
        <taxon>Bacteria</taxon>
        <taxon>Pseudomonadati</taxon>
        <taxon>Bacteroidota</taxon>
        <taxon>Sphingobacteriia</taxon>
        <taxon>Sphingobacteriales</taxon>
        <taxon>Sphingobacteriaceae</taxon>
        <taxon>Mucilaginibacter</taxon>
    </lineage>
</organism>
<protein>
    <submittedName>
        <fullName evidence="2">Uncharacterized protein</fullName>
    </submittedName>
</protein>
<sequence length="161" mass="18059">MNIRNNYLIKSNHALPEIKKRLKQNTLEKNKLTREKTDKAFIGQITQTGFVIIASTTLGVVCAVTGRFNPNPGNTKAKGTEIAIETRTQSVFFIMIAVWFALMMIMAVIVPLVKDAERQFSAIPLLVIISGVVVLRILLHYLYIKARNNAVKKLETLFTAN</sequence>
<gene>
    <name evidence="2" type="ORF">GCM10023149_35590</name>
</gene>
<keyword evidence="1" id="KW-0812">Transmembrane</keyword>
<keyword evidence="1" id="KW-1133">Transmembrane helix</keyword>
<dbReference type="EMBL" id="BAABFT010000010">
    <property type="protein sequence ID" value="GAA4330418.1"/>
    <property type="molecule type" value="Genomic_DNA"/>
</dbReference>
<keyword evidence="1" id="KW-0472">Membrane</keyword>
<comment type="caution">
    <text evidence="2">The sequence shown here is derived from an EMBL/GenBank/DDBJ whole genome shotgun (WGS) entry which is preliminary data.</text>
</comment>
<keyword evidence="3" id="KW-1185">Reference proteome</keyword>
<accession>A0ABP8GVN7</accession>
<feature type="transmembrane region" description="Helical" evidence="1">
    <location>
        <begin position="91"/>
        <end position="110"/>
    </location>
</feature>